<gene>
    <name evidence="2" type="ORF">N1032_16105</name>
</gene>
<dbReference type="EMBL" id="JANLCJ010000006">
    <property type="protein sequence ID" value="MCS5735272.1"/>
    <property type="molecule type" value="Genomic_DNA"/>
</dbReference>
<evidence type="ECO:0000313" key="3">
    <source>
        <dbReference type="Proteomes" id="UP001165586"/>
    </source>
</evidence>
<accession>A0ABT2H5Q7</accession>
<sequence>MAPQKATRREAATPVATAVRPQVGSAAASGSPRPGAGIRKPASGSPHPESSGDPSPPGGRAIH</sequence>
<evidence type="ECO:0000313" key="2">
    <source>
        <dbReference type="EMBL" id="MCS5735272.1"/>
    </source>
</evidence>
<comment type="caution">
    <text evidence="2">The sequence shown here is derived from an EMBL/GenBank/DDBJ whole genome shotgun (WGS) entry which is preliminary data.</text>
</comment>
<evidence type="ECO:0000256" key="1">
    <source>
        <dbReference type="SAM" id="MobiDB-lite"/>
    </source>
</evidence>
<keyword evidence="3" id="KW-1185">Reference proteome</keyword>
<dbReference type="Proteomes" id="UP001165586">
    <property type="component" value="Unassembled WGS sequence"/>
</dbReference>
<name>A0ABT2H5Q7_9MICO</name>
<protein>
    <submittedName>
        <fullName evidence="2">Uncharacterized protein</fullName>
    </submittedName>
</protein>
<feature type="compositionally biased region" description="Low complexity" evidence="1">
    <location>
        <begin position="24"/>
        <end position="53"/>
    </location>
</feature>
<proteinExistence type="predicted"/>
<organism evidence="2 3">
    <name type="scientific">Herbiconiux daphne</name>
    <dbReference type="NCBI Taxonomy" id="2970914"/>
    <lineage>
        <taxon>Bacteria</taxon>
        <taxon>Bacillati</taxon>
        <taxon>Actinomycetota</taxon>
        <taxon>Actinomycetes</taxon>
        <taxon>Micrococcales</taxon>
        <taxon>Microbacteriaceae</taxon>
        <taxon>Herbiconiux</taxon>
    </lineage>
</organism>
<feature type="region of interest" description="Disordered" evidence="1">
    <location>
        <begin position="1"/>
        <end position="63"/>
    </location>
</feature>
<dbReference type="RefSeq" id="WP_259540201.1">
    <property type="nucleotide sequence ID" value="NZ_JANLCJ010000006.1"/>
</dbReference>
<reference evidence="2" key="1">
    <citation type="submission" date="2022-08" db="EMBL/GenBank/DDBJ databases">
        <authorList>
            <person name="Deng Y."/>
            <person name="Han X.-F."/>
            <person name="Zhang Y.-Q."/>
        </authorList>
    </citation>
    <scope>NUCLEOTIDE SEQUENCE</scope>
    <source>
        <strain evidence="2">CPCC 203386</strain>
    </source>
</reference>